<reference evidence="1" key="1">
    <citation type="journal article" date="2021" name="PeerJ">
        <title>Extensive microbial diversity within the chicken gut microbiome revealed by metagenomics and culture.</title>
        <authorList>
            <person name="Gilroy R."/>
            <person name="Ravi A."/>
            <person name="Getino M."/>
            <person name="Pursley I."/>
            <person name="Horton D.L."/>
            <person name="Alikhan N.F."/>
            <person name="Baker D."/>
            <person name="Gharbi K."/>
            <person name="Hall N."/>
            <person name="Watson M."/>
            <person name="Adriaenssens E.M."/>
            <person name="Foster-Nyarko E."/>
            <person name="Jarju S."/>
            <person name="Secka A."/>
            <person name="Antonio M."/>
            <person name="Oren A."/>
            <person name="Chaudhuri R.R."/>
            <person name="La Ragione R."/>
            <person name="Hildebrand F."/>
            <person name="Pallen M.J."/>
        </authorList>
    </citation>
    <scope>NUCLEOTIDE SEQUENCE</scope>
    <source>
        <strain evidence="1">CHK179-7159</strain>
    </source>
</reference>
<accession>A0A9D2I3T4</accession>
<proteinExistence type="predicted"/>
<name>A0A9D2I3T4_9FIRM</name>
<dbReference type="AlphaFoldDB" id="A0A9D2I3T4"/>
<protein>
    <submittedName>
        <fullName evidence="1">DUF2877 domain-containing protein</fullName>
    </submittedName>
</protein>
<organism evidence="1 2">
    <name type="scientific">Candidatus Eisenbergiella merdipullorum</name>
    <dbReference type="NCBI Taxonomy" id="2838553"/>
    <lineage>
        <taxon>Bacteria</taxon>
        <taxon>Bacillati</taxon>
        <taxon>Bacillota</taxon>
        <taxon>Clostridia</taxon>
        <taxon>Lachnospirales</taxon>
        <taxon>Lachnospiraceae</taxon>
        <taxon>Eisenbergiella</taxon>
    </lineage>
</organism>
<dbReference type="Pfam" id="PF11392">
    <property type="entry name" value="AllH"/>
    <property type="match status" value="1"/>
</dbReference>
<gene>
    <name evidence="1" type="ORF">H9717_00100</name>
</gene>
<dbReference type="Proteomes" id="UP000886858">
    <property type="component" value="Unassembled WGS sequence"/>
</dbReference>
<evidence type="ECO:0000313" key="1">
    <source>
        <dbReference type="EMBL" id="HJA91522.1"/>
    </source>
</evidence>
<comment type="caution">
    <text evidence="1">The sequence shown here is derived from an EMBL/GenBank/DDBJ whole genome shotgun (WGS) entry which is preliminary data.</text>
</comment>
<dbReference type="InterPro" id="IPR021530">
    <property type="entry name" value="AllH-like"/>
</dbReference>
<reference evidence="1" key="2">
    <citation type="submission" date="2021-04" db="EMBL/GenBank/DDBJ databases">
        <authorList>
            <person name="Gilroy R."/>
        </authorList>
    </citation>
    <scope>NUCLEOTIDE SEQUENCE</scope>
    <source>
        <strain evidence="1">CHK179-7159</strain>
    </source>
</reference>
<dbReference type="EMBL" id="DWYY01000002">
    <property type="protein sequence ID" value="HJA91522.1"/>
    <property type="molecule type" value="Genomic_DNA"/>
</dbReference>
<evidence type="ECO:0000313" key="2">
    <source>
        <dbReference type="Proteomes" id="UP000886858"/>
    </source>
</evidence>
<sequence length="295" mass="33264">MPGSAEVRCLNIGGELDTKERLEGELHSCFENAMNYLLRTPKGPRMLTFLKEGMPLLPDSVVVSREFFSRIKVQENYDIIKKDCMVRIGRLEAVLDGEAACCLRIGKKQKETGYASRIKLQEKKRKLEEWLEQKEGSIKSDLFRLPVRYRQAMTELAEAFCFGGTEETLYWFLKVAGAGKGLTPACDDAVIGMLAVMNVFSGEFGEEREKGSRDIAGELEALLDRKELTTQVSRKYLQCACQGRFAQPLCVLAEWLIEDEEEIPEKALGQILQTGHTSGRDMLYGVLTAMERISE</sequence>